<dbReference type="NCBIfam" id="TIGR02817">
    <property type="entry name" value="adh_fam_1"/>
    <property type="match status" value="1"/>
</dbReference>
<dbReference type="Pfam" id="PF08240">
    <property type="entry name" value="ADH_N"/>
    <property type="match status" value="1"/>
</dbReference>
<comment type="similarity">
    <text evidence="2">Belongs to the zinc-containing alcohol dehydrogenase family. Quinone oxidoreductase subfamily.</text>
</comment>
<evidence type="ECO:0000256" key="1">
    <source>
        <dbReference type="ARBA" id="ARBA00022857"/>
    </source>
</evidence>
<evidence type="ECO:0000259" key="3">
    <source>
        <dbReference type="SMART" id="SM00829"/>
    </source>
</evidence>
<gene>
    <name evidence="4" type="ORF">CWI78_00210</name>
</gene>
<dbReference type="Gene3D" id="3.90.180.10">
    <property type="entry name" value="Medium-chain alcohol dehydrogenases, catalytic domain"/>
    <property type="match status" value="1"/>
</dbReference>
<dbReference type="RefSeq" id="WP_126779109.1">
    <property type="nucleotide sequence ID" value="NZ_PIQC01000001.1"/>
</dbReference>
<dbReference type="Pfam" id="PF13602">
    <property type="entry name" value="ADH_zinc_N_2"/>
    <property type="match status" value="1"/>
</dbReference>
<accession>A0A432Z4S8</accession>
<dbReference type="InterPro" id="IPR013154">
    <property type="entry name" value="ADH-like_N"/>
</dbReference>
<keyword evidence="2" id="KW-0560">Oxidoreductase</keyword>
<dbReference type="SUPFAM" id="SSF51735">
    <property type="entry name" value="NAD(P)-binding Rossmann-fold domains"/>
    <property type="match status" value="1"/>
</dbReference>
<dbReference type="SMART" id="SM00829">
    <property type="entry name" value="PKS_ER"/>
    <property type="match status" value="1"/>
</dbReference>
<dbReference type="CDD" id="cd08252">
    <property type="entry name" value="AL_MDR"/>
    <property type="match status" value="1"/>
</dbReference>
<protein>
    <recommendedName>
        <fullName evidence="2">Zinc-type alcohol dehydrogenase-like protein</fullName>
    </recommendedName>
</protein>
<keyword evidence="2" id="KW-0862">Zinc</keyword>
<dbReference type="InterPro" id="IPR020843">
    <property type="entry name" value="ER"/>
</dbReference>
<organism evidence="4 5">
    <name type="scientific">Idiomarina ramblicola</name>
    <dbReference type="NCBI Taxonomy" id="263724"/>
    <lineage>
        <taxon>Bacteria</taxon>
        <taxon>Pseudomonadati</taxon>
        <taxon>Pseudomonadota</taxon>
        <taxon>Gammaproteobacteria</taxon>
        <taxon>Alteromonadales</taxon>
        <taxon>Idiomarinaceae</taxon>
        <taxon>Idiomarina</taxon>
    </lineage>
</organism>
<dbReference type="InterPro" id="IPR014182">
    <property type="entry name" value="ADH_Zn_typ-1"/>
</dbReference>
<evidence type="ECO:0000313" key="4">
    <source>
        <dbReference type="EMBL" id="RUO72904.1"/>
    </source>
</evidence>
<sequence>MRAVGYKQSLPVEDANSLLDITVDDPVPGASDILVKVKAVAVNPVDTKIRMRMAPESGHKIIGWDAVGEIISIGDKVTGFEPGDRVWYAGDITRPGCNAQFQAVDYRIASKAPENLDDCQAAALPLTSITAWELLFDRLQIDKPSPHKKRTLLIIGGAGGVGSILIQLAAQLTDVTVIATASRAESQQWVKALGADHVINHYEDLAEQLESIGTPPVTDVACLTHSEQYFNQCMTLMAPQGRFSLIDDPAESIDITKMKQKCISLHWEFMFTRSMFTTDDMIKQQELLTHIARMVEKGQIRSTLGKSFGEMNADNLRKAHKAIESHKTIGKIALTVAD</sequence>
<dbReference type="EMBL" id="PIQC01000001">
    <property type="protein sequence ID" value="RUO72904.1"/>
    <property type="molecule type" value="Genomic_DNA"/>
</dbReference>
<reference evidence="5" key="1">
    <citation type="journal article" date="2018" name="Front. Microbiol.">
        <title>Genome-Based Analysis Reveals the Taxonomy and Diversity of the Family Idiomarinaceae.</title>
        <authorList>
            <person name="Liu Y."/>
            <person name="Lai Q."/>
            <person name="Shao Z."/>
        </authorList>
    </citation>
    <scope>NUCLEOTIDE SEQUENCE [LARGE SCALE GENOMIC DNA]</scope>
    <source>
        <strain evidence="5">R22</strain>
    </source>
</reference>
<keyword evidence="5" id="KW-1185">Reference proteome</keyword>
<dbReference type="SUPFAM" id="SSF50129">
    <property type="entry name" value="GroES-like"/>
    <property type="match status" value="1"/>
</dbReference>
<dbReference type="InterPro" id="IPR051603">
    <property type="entry name" value="Zinc-ADH_QOR/CCCR"/>
</dbReference>
<name>A0A432Z4S8_9GAMM</name>
<dbReference type="InterPro" id="IPR011032">
    <property type="entry name" value="GroES-like_sf"/>
</dbReference>
<comment type="caution">
    <text evidence="4">The sequence shown here is derived from an EMBL/GenBank/DDBJ whole genome shotgun (WGS) entry which is preliminary data.</text>
</comment>
<dbReference type="GO" id="GO:0016491">
    <property type="term" value="F:oxidoreductase activity"/>
    <property type="evidence" value="ECO:0007669"/>
    <property type="project" value="UniProtKB-KW"/>
</dbReference>
<proteinExistence type="inferred from homology"/>
<evidence type="ECO:0000313" key="5">
    <source>
        <dbReference type="Proteomes" id="UP000288058"/>
    </source>
</evidence>
<keyword evidence="2" id="KW-0479">Metal-binding</keyword>
<dbReference type="GO" id="GO:0008270">
    <property type="term" value="F:zinc ion binding"/>
    <property type="evidence" value="ECO:0007669"/>
    <property type="project" value="InterPro"/>
</dbReference>
<dbReference type="PANTHER" id="PTHR44154:SF1">
    <property type="entry name" value="QUINONE OXIDOREDUCTASE"/>
    <property type="match status" value="1"/>
</dbReference>
<dbReference type="InterPro" id="IPR036291">
    <property type="entry name" value="NAD(P)-bd_dom_sf"/>
</dbReference>
<dbReference type="PANTHER" id="PTHR44154">
    <property type="entry name" value="QUINONE OXIDOREDUCTASE"/>
    <property type="match status" value="1"/>
</dbReference>
<evidence type="ECO:0000256" key="2">
    <source>
        <dbReference type="RuleBase" id="RU364000"/>
    </source>
</evidence>
<feature type="domain" description="Enoyl reductase (ER)" evidence="3">
    <location>
        <begin position="16"/>
        <end position="334"/>
    </location>
</feature>
<keyword evidence="1" id="KW-0521">NADP</keyword>
<dbReference type="Proteomes" id="UP000288058">
    <property type="component" value="Unassembled WGS sequence"/>
</dbReference>
<dbReference type="OrthoDB" id="9785812at2"/>
<dbReference type="AlphaFoldDB" id="A0A432Z4S8"/>
<dbReference type="Gene3D" id="3.40.50.720">
    <property type="entry name" value="NAD(P)-binding Rossmann-like Domain"/>
    <property type="match status" value="1"/>
</dbReference>